<gene>
    <name evidence="2" type="primary">ksi_2</name>
    <name evidence="2" type="ORF">DPBNPPHM_02175</name>
</gene>
<name>A0A5S9QHC7_9GAMM</name>
<dbReference type="Proteomes" id="UP000434580">
    <property type="component" value="Unassembled WGS sequence"/>
</dbReference>
<dbReference type="SUPFAM" id="SSF54427">
    <property type="entry name" value="NTF2-like"/>
    <property type="match status" value="1"/>
</dbReference>
<keyword evidence="2" id="KW-0413">Isomerase</keyword>
<sequence length="119" mass="12929">MSLEAKTQAVETYMKALNDADMSLIEALYSDNATVEDPYGTEAKEGIEAIKAFYTQAFDAGLKAELTGPIRVAGDSAAFPFNVLFAGNVMEIIDVFQFDGNDKVVSMKAYWSEANIKPA</sequence>
<organism evidence="2 3">
    <name type="scientific">BD1-7 clade bacterium</name>
    <dbReference type="NCBI Taxonomy" id="2029982"/>
    <lineage>
        <taxon>Bacteria</taxon>
        <taxon>Pseudomonadati</taxon>
        <taxon>Pseudomonadota</taxon>
        <taxon>Gammaproteobacteria</taxon>
        <taxon>Cellvibrionales</taxon>
        <taxon>Spongiibacteraceae</taxon>
        <taxon>BD1-7 clade</taxon>
    </lineage>
</organism>
<accession>A0A5S9QHC7</accession>
<evidence type="ECO:0000313" key="2">
    <source>
        <dbReference type="EMBL" id="CAA0117065.1"/>
    </source>
</evidence>
<protein>
    <submittedName>
        <fullName evidence="2">Steroid Delta-isomerase</fullName>
        <ecNumber evidence="2">5.3.3.1</ecNumber>
    </submittedName>
</protein>
<dbReference type="OrthoDB" id="459617at2"/>
<dbReference type="EC" id="5.3.3.1" evidence="2"/>
<feature type="domain" description="SnoaL-like" evidence="1">
    <location>
        <begin position="10"/>
        <end position="106"/>
    </location>
</feature>
<dbReference type="Gene3D" id="3.10.450.50">
    <property type="match status" value="1"/>
</dbReference>
<dbReference type="EMBL" id="CACSII010000019">
    <property type="protein sequence ID" value="CAA0117065.1"/>
    <property type="molecule type" value="Genomic_DNA"/>
</dbReference>
<proteinExistence type="predicted"/>
<dbReference type="InterPro" id="IPR032710">
    <property type="entry name" value="NTF2-like_dom_sf"/>
</dbReference>
<dbReference type="Pfam" id="PF12680">
    <property type="entry name" value="SnoaL_2"/>
    <property type="match status" value="1"/>
</dbReference>
<evidence type="ECO:0000313" key="3">
    <source>
        <dbReference type="Proteomes" id="UP000434580"/>
    </source>
</evidence>
<dbReference type="AlphaFoldDB" id="A0A5S9QHC7"/>
<dbReference type="GO" id="GO:0004769">
    <property type="term" value="F:steroid Delta-isomerase activity"/>
    <property type="evidence" value="ECO:0007669"/>
    <property type="project" value="UniProtKB-EC"/>
</dbReference>
<reference evidence="2 3" key="1">
    <citation type="submission" date="2019-11" db="EMBL/GenBank/DDBJ databases">
        <authorList>
            <person name="Holert J."/>
        </authorList>
    </citation>
    <scope>NUCLEOTIDE SEQUENCE [LARGE SCALE GENOMIC DNA]</scope>
    <source>
        <strain evidence="2">BC5_2</strain>
    </source>
</reference>
<dbReference type="InterPro" id="IPR037401">
    <property type="entry name" value="SnoaL-like"/>
</dbReference>
<evidence type="ECO:0000259" key="1">
    <source>
        <dbReference type="Pfam" id="PF12680"/>
    </source>
</evidence>